<keyword evidence="6" id="KW-1185">Reference proteome</keyword>
<comment type="caution">
    <text evidence="5">The sequence shown here is derived from an EMBL/GenBank/DDBJ whole genome shotgun (WGS) entry which is preliminary data.</text>
</comment>
<keyword evidence="1 2" id="KW-0238">DNA-binding</keyword>
<dbReference type="Pfam" id="PF21306">
    <property type="entry name" value="TetR_C_40"/>
    <property type="match status" value="1"/>
</dbReference>
<organism evidence="5 6">
    <name type="scientific">Aquipseudomonas alcaligenes</name>
    <name type="common">Pseudomonas alcaligenes</name>
    <dbReference type="NCBI Taxonomy" id="43263"/>
    <lineage>
        <taxon>Bacteria</taxon>
        <taxon>Pseudomonadati</taxon>
        <taxon>Pseudomonadota</taxon>
        <taxon>Gammaproteobacteria</taxon>
        <taxon>Pseudomonadales</taxon>
        <taxon>Pseudomonadaceae</taxon>
        <taxon>Aquipseudomonas</taxon>
    </lineage>
</organism>
<evidence type="ECO:0000259" key="4">
    <source>
        <dbReference type="PROSITE" id="PS50977"/>
    </source>
</evidence>
<dbReference type="PROSITE" id="PS50977">
    <property type="entry name" value="HTH_TETR_2"/>
    <property type="match status" value="1"/>
</dbReference>
<evidence type="ECO:0000256" key="2">
    <source>
        <dbReference type="PROSITE-ProRule" id="PRU00335"/>
    </source>
</evidence>
<gene>
    <name evidence="5" type="ORF">A9179_21390</name>
</gene>
<dbReference type="Gene3D" id="1.10.357.10">
    <property type="entry name" value="Tetracycline Repressor, domain 2"/>
    <property type="match status" value="1"/>
</dbReference>
<name>A0ABR7S7X6_AQUAC</name>
<evidence type="ECO:0000313" key="6">
    <source>
        <dbReference type="Proteomes" id="UP000744555"/>
    </source>
</evidence>
<evidence type="ECO:0000256" key="3">
    <source>
        <dbReference type="SAM" id="Phobius"/>
    </source>
</evidence>
<reference evidence="5 6" key="1">
    <citation type="submission" date="2016-06" db="EMBL/GenBank/DDBJ databases">
        <authorList>
            <person name="Ramos C."/>
            <person name="Pintado A."/>
            <person name="Crespo-Gomez J.I."/>
        </authorList>
    </citation>
    <scope>NUCLEOTIDE SEQUENCE [LARGE SCALE GENOMIC DNA]</scope>
    <source>
        <strain evidence="5 6">AVO110</strain>
    </source>
</reference>
<evidence type="ECO:0000313" key="5">
    <source>
        <dbReference type="EMBL" id="MBC9252827.1"/>
    </source>
</evidence>
<proteinExistence type="predicted"/>
<accession>A0ABR7S7X6</accession>
<dbReference type="Proteomes" id="UP000744555">
    <property type="component" value="Unassembled WGS sequence"/>
</dbReference>
<dbReference type="EMBL" id="LZEU01000001">
    <property type="protein sequence ID" value="MBC9252827.1"/>
    <property type="molecule type" value="Genomic_DNA"/>
</dbReference>
<keyword evidence="3" id="KW-0472">Membrane</keyword>
<keyword evidence="3" id="KW-0812">Transmembrane</keyword>
<dbReference type="SUPFAM" id="SSF46689">
    <property type="entry name" value="Homeodomain-like"/>
    <property type="match status" value="1"/>
</dbReference>
<dbReference type="InterPro" id="IPR049513">
    <property type="entry name" value="TetR_C_40"/>
</dbReference>
<dbReference type="InterPro" id="IPR009057">
    <property type="entry name" value="Homeodomain-like_sf"/>
</dbReference>
<feature type="domain" description="HTH tetR-type" evidence="4">
    <location>
        <begin position="1"/>
        <end position="50"/>
    </location>
</feature>
<feature type="DNA-binding region" description="H-T-H motif" evidence="2">
    <location>
        <begin position="13"/>
        <end position="32"/>
    </location>
</feature>
<feature type="transmembrane region" description="Helical" evidence="3">
    <location>
        <begin position="127"/>
        <end position="146"/>
    </location>
</feature>
<protein>
    <submittedName>
        <fullName evidence="5">TetR family transcriptional regulator</fullName>
    </submittedName>
</protein>
<sequence>MRLFAEKKGADISIRELANVAGVARGTIYKNLESIESLFESVATQLAAEMNERIVKSITPDLDPAQRLANGIRFYLRRAHEEPHWGYFLARYSATTASLQKLWEGPPVHDVLSGLTSQRYNFRPEQLVSVTGLIAGAVLAAISLVLEGHRTWRDAGPETAELVLKALGVPLKEARAFATSPLPPLPNL</sequence>
<evidence type="ECO:0000256" key="1">
    <source>
        <dbReference type="ARBA" id="ARBA00023125"/>
    </source>
</evidence>
<dbReference type="InterPro" id="IPR001647">
    <property type="entry name" value="HTH_TetR"/>
</dbReference>
<keyword evidence="3" id="KW-1133">Transmembrane helix</keyword>